<dbReference type="EMBL" id="JADBEM010000001">
    <property type="protein sequence ID" value="MBE1604622.1"/>
    <property type="molecule type" value="Genomic_DNA"/>
</dbReference>
<gene>
    <name evidence="3" type="ORF">HEB94_001470</name>
</gene>
<evidence type="ECO:0000256" key="1">
    <source>
        <dbReference type="SAM" id="MobiDB-lite"/>
    </source>
</evidence>
<dbReference type="SUPFAM" id="SSF55781">
    <property type="entry name" value="GAF domain-like"/>
    <property type="match status" value="2"/>
</dbReference>
<evidence type="ECO:0000259" key="2">
    <source>
        <dbReference type="SMART" id="SM00065"/>
    </source>
</evidence>
<comment type="caution">
    <text evidence="3">The sequence shown here is derived from an EMBL/GenBank/DDBJ whole genome shotgun (WGS) entry which is preliminary data.</text>
</comment>
<dbReference type="RefSeq" id="WP_192749124.1">
    <property type="nucleotide sequence ID" value="NZ_BAABJL010000043.1"/>
</dbReference>
<accession>A0A927R6N3</accession>
<evidence type="ECO:0000313" key="4">
    <source>
        <dbReference type="Proteomes" id="UP000638648"/>
    </source>
</evidence>
<dbReference type="Pfam" id="PF13185">
    <property type="entry name" value="GAF_2"/>
    <property type="match status" value="2"/>
</dbReference>
<name>A0A927R6N3_9ACTN</name>
<reference evidence="3" key="1">
    <citation type="submission" date="2020-10" db="EMBL/GenBank/DDBJ databases">
        <title>Sequencing the genomes of 1000 actinobacteria strains.</title>
        <authorList>
            <person name="Klenk H.-P."/>
        </authorList>
    </citation>
    <scope>NUCLEOTIDE SEQUENCE</scope>
    <source>
        <strain evidence="3">DSM 45354</strain>
    </source>
</reference>
<feature type="region of interest" description="Disordered" evidence="1">
    <location>
        <begin position="1"/>
        <end position="21"/>
    </location>
</feature>
<organism evidence="3 4">
    <name type="scientific">Actinopolymorpha pittospori</name>
    <dbReference type="NCBI Taxonomy" id="648752"/>
    <lineage>
        <taxon>Bacteria</taxon>
        <taxon>Bacillati</taxon>
        <taxon>Actinomycetota</taxon>
        <taxon>Actinomycetes</taxon>
        <taxon>Propionibacteriales</taxon>
        <taxon>Actinopolymorphaceae</taxon>
        <taxon>Actinopolymorpha</taxon>
    </lineage>
</organism>
<evidence type="ECO:0000313" key="3">
    <source>
        <dbReference type="EMBL" id="MBE1604622.1"/>
    </source>
</evidence>
<dbReference type="AlphaFoldDB" id="A0A927R6N3"/>
<dbReference type="Proteomes" id="UP000638648">
    <property type="component" value="Unassembled WGS sequence"/>
</dbReference>
<dbReference type="SMART" id="SM00065">
    <property type="entry name" value="GAF"/>
    <property type="match status" value="2"/>
</dbReference>
<sequence length="420" mass="44440">MFGAEAGGSRPTAGPPSDEPAPDLIITLRAIVRSAAEQVSGHYAVLAADIPGDGGMYLVTCGLPEEADPHEWCALEGTGDILDSTEVFRVDDLAQLRARHGLPPLASALTTLIGAPIRLDEQLYGYLYVANKRCSGTFTSEDEEPVLAMATAAAAAIENARLLNLEHRRQQWLEASLEMTRVLLSDDERSRASRVAVRLLQDVTAADFAALVLVVDNTSTSEGAIAIDAVSGIDAGRLLGASERLQGLSARVAATGERVISPNITEEPGFDPPAGAVKAMSMLGPAMYLPLTAAGEVLGLLIIGWLRGASSDHVAPTEVGLAEMIAGQVALALHQLQAREMVTDDRDRIAHDLDETTVGRLVAVDAHLADTVKMISEPGARDRVNAAIDGLHEANQQLRAAITTLQRRRPPDEDRGEGAP</sequence>
<feature type="domain" description="GAF" evidence="2">
    <location>
        <begin position="23"/>
        <end position="167"/>
    </location>
</feature>
<keyword evidence="4" id="KW-1185">Reference proteome</keyword>
<dbReference type="Gene3D" id="3.30.450.40">
    <property type="match status" value="2"/>
</dbReference>
<dbReference type="InterPro" id="IPR003018">
    <property type="entry name" value="GAF"/>
</dbReference>
<proteinExistence type="predicted"/>
<dbReference type="InterPro" id="IPR029016">
    <property type="entry name" value="GAF-like_dom_sf"/>
</dbReference>
<feature type="domain" description="GAF" evidence="2">
    <location>
        <begin position="188"/>
        <end position="343"/>
    </location>
</feature>
<protein>
    <submittedName>
        <fullName evidence="3">GAF domain-containing protein</fullName>
    </submittedName>
</protein>